<name>A0A1I7YM27_9BILA</name>
<accession>A0A1I7YM27</accession>
<evidence type="ECO:0000313" key="2">
    <source>
        <dbReference type="WBParaSite" id="L893_g17683.t1"/>
    </source>
</evidence>
<dbReference type="AlphaFoldDB" id="A0A1I7YM27"/>
<dbReference type="Proteomes" id="UP000095287">
    <property type="component" value="Unplaced"/>
</dbReference>
<sequence>MGALLSRGRRVQLSDDVLLIILNYVKQSGITDNQFFKYRGVSRQWRRVVEHLITPRCVQLKLVRWVSIHCWKDRSEYPPVYNFYVEVENRKKPKKYPADSIKKIRNLRYFPSVFPVDFNFNCLNLEEPTEADNVIDALHNFLISNPKELRIFMAHFRSCDILSFNKIFSCSAVSLITMLLGIRLNDESFQRVFCRSLPHFSKLQTLSESIESSFYPDDSLRAVERLSSSNRHLKDISMWFAAPTPRAEFPVFLEHSALAQCLKALTNHGKRMNLAIGISGQRLRELCSEFETINSPSLAKSYRWVTPENHLLDIKAFDNVAYGAIQPAHA</sequence>
<organism evidence="1 2">
    <name type="scientific">Steinernema glaseri</name>
    <dbReference type="NCBI Taxonomy" id="37863"/>
    <lineage>
        <taxon>Eukaryota</taxon>
        <taxon>Metazoa</taxon>
        <taxon>Ecdysozoa</taxon>
        <taxon>Nematoda</taxon>
        <taxon>Chromadorea</taxon>
        <taxon>Rhabditida</taxon>
        <taxon>Tylenchina</taxon>
        <taxon>Panagrolaimomorpha</taxon>
        <taxon>Strongyloidoidea</taxon>
        <taxon>Steinernematidae</taxon>
        <taxon>Steinernema</taxon>
    </lineage>
</organism>
<protein>
    <submittedName>
        <fullName evidence="2">Glucosamine_iso domain-containing protein</fullName>
    </submittedName>
</protein>
<reference evidence="2" key="1">
    <citation type="submission" date="2016-11" db="UniProtKB">
        <authorList>
            <consortium name="WormBaseParasite"/>
        </authorList>
    </citation>
    <scope>IDENTIFICATION</scope>
</reference>
<proteinExistence type="predicted"/>
<evidence type="ECO:0000313" key="1">
    <source>
        <dbReference type="Proteomes" id="UP000095287"/>
    </source>
</evidence>
<keyword evidence="1" id="KW-1185">Reference proteome</keyword>
<dbReference type="WBParaSite" id="L893_g17683.t1">
    <property type="protein sequence ID" value="L893_g17683.t1"/>
    <property type="gene ID" value="L893_g17683"/>
</dbReference>